<proteinExistence type="predicted"/>
<dbReference type="RefSeq" id="WP_151058218.1">
    <property type="nucleotide sequence ID" value="NZ_CP044222.1"/>
</dbReference>
<feature type="signal peptide" evidence="1">
    <location>
        <begin position="1"/>
        <end position="22"/>
    </location>
</feature>
<evidence type="ECO:0000256" key="1">
    <source>
        <dbReference type="SAM" id="SignalP"/>
    </source>
</evidence>
<evidence type="ECO:0000313" key="2">
    <source>
        <dbReference type="EMBL" id="QEW08116.1"/>
    </source>
</evidence>
<feature type="chain" id="PRO_5023805418" description="MSHA biogenesis protein MshK" evidence="1">
    <location>
        <begin position="23"/>
        <end position="125"/>
    </location>
</feature>
<sequence>MCKQAFSTYLFGLCVFLGTPLAAQDRDLNFADPLRPFSHAQTLTPEQEAQARLHLQAILTGNRGAYAVINNQPVSAGDEVDGYTILQISDGTVLLGKDNGQRLVMQPHTLTFNPASDIEPSRSEP</sequence>
<evidence type="ECO:0008006" key="4">
    <source>
        <dbReference type="Google" id="ProtNLM"/>
    </source>
</evidence>
<dbReference type="KEGG" id="nik:F5I99_17350"/>
<gene>
    <name evidence="2" type="ORF">F5I99_17350</name>
</gene>
<dbReference type="Proteomes" id="UP000325606">
    <property type="component" value="Chromosome"/>
</dbReference>
<name>A0A5J6LII4_9GAMM</name>
<evidence type="ECO:0000313" key="3">
    <source>
        <dbReference type="Proteomes" id="UP000325606"/>
    </source>
</evidence>
<reference evidence="2 3" key="1">
    <citation type="submission" date="2019-09" db="EMBL/GenBank/DDBJ databases">
        <title>Nitrincola iocasae sp. nov., a bacterium isolated from the sediment collected at a cold seep field in South China Sea.</title>
        <authorList>
            <person name="Zhang H."/>
            <person name="Wang H."/>
            <person name="Li C."/>
        </authorList>
    </citation>
    <scope>NUCLEOTIDE SEQUENCE [LARGE SCALE GENOMIC DNA]</scope>
    <source>
        <strain evidence="2 3">KXZD1103</strain>
    </source>
</reference>
<dbReference type="EMBL" id="CP044222">
    <property type="protein sequence ID" value="QEW08116.1"/>
    <property type="molecule type" value="Genomic_DNA"/>
</dbReference>
<keyword evidence="3" id="KW-1185">Reference proteome</keyword>
<keyword evidence="1" id="KW-0732">Signal</keyword>
<organism evidence="2 3">
    <name type="scientific">Nitrincola iocasae</name>
    <dbReference type="NCBI Taxonomy" id="2614693"/>
    <lineage>
        <taxon>Bacteria</taxon>
        <taxon>Pseudomonadati</taxon>
        <taxon>Pseudomonadota</taxon>
        <taxon>Gammaproteobacteria</taxon>
        <taxon>Oceanospirillales</taxon>
        <taxon>Oceanospirillaceae</taxon>
        <taxon>Nitrincola</taxon>
    </lineage>
</organism>
<dbReference type="AlphaFoldDB" id="A0A5J6LII4"/>
<accession>A0A5J6LII4</accession>
<protein>
    <recommendedName>
        <fullName evidence="4">MSHA biogenesis protein MshK</fullName>
    </recommendedName>
</protein>